<evidence type="ECO:0000313" key="3">
    <source>
        <dbReference type="EMBL" id="CAH1998283.1"/>
    </source>
</evidence>
<evidence type="ECO:0000313" key="1">
    <source>
        <dbReference type="EMBL" id="CAH1989005.1"/>
    </source>
</evidence>
<dbReference type="EMBL" id="CAKOFQ010007054">
    <property type="protein sequence ID" value="CAH1989005.1"/>
    <property type="molecule type" value="Genomic_DNA"/>
</dbReference>
<name>A0A9P0LLA2_ACAOB</name>
<comment type="caution">
    <text evidence="3">The sequence shown here is derived from an EMBL/GenBank/DDBJ whole genome shotgun (WGS) entry which is preliminary data.</text>
</comment>
<evidence type="ECO:0000313" key="2">
    <source>
        <dbReference type="EMBL" id="CAH1992519.1"/>
    </source>
</evidence>
<dbReference type="EMBL" id="CAKOFQ010007531">
    <property type="protein sequence ID" value="CAH2003207.1"/>
    <property type="molecule type" value="Genomic_DNA"/>
</dbReference>
<organism evidence="3 5">
    <name type="scientific">Acanthoscelides obtectus</name>
    <name type="common">Bean weevil</name>
    <name type="synonym">Bruchus obtectus</name>
    <dbReference type="NCBI Taxonomy" id="200917"/>
    <lineage>
        <taxon>Eukaryota</taxon>
        <taxon>Metazoa</taxon>
        <taxon>Ecdysozoa</taxon>
        <taxon>Arthropoda</taxon>
        <taxon>Hexapoda</taxon>
        <taxon>Insecta</taxon>
        <taxon>Pterygota</taxon>
        <taxon>Neoptera</taxon>
        <taxon>Endopterygota</taxon>
        <taxon>Coleoptera</taxon>
        <taxon>Polyphaga</taxon>
        <taxon>Cucujiformia</taxon>
        <taxon>Chrysomeloidea</taxon>
        <taxon>Chrysomelidae</taxon>
        <taxon>Bruchinae</taxon>
        <taxon>Bruchini</taxon>
        <taxon>Acanthoscelides</taxon>
    </lineage>
</organism>
<dbReference type="Proteomes" id="UP001152888">
    <property type="component" value="Unassembled WGS sequence"/>
</dbReference>
<keyword evidence="5" id="KW-1185">Reference proteome</keyword>
<evidence type="ECO:0000313" key="5">
    <source>
        <dbReference type="Proteomes" id="UP001152888"/>
    </source>
</evidence>
<accession>A0A9P0LLA2</accession>
<proteinExistence type="predicted"/>
<gene>
    <name evidence="1" type="ORF">ACAOBT_LOCUS18793</name>
    <name evidence="2" type="ORF">ACAOBT_LOCUS20908</name>
    <name evidence="3" type="ORF">ACAOBT_LOCUS24276</name>
    <name evidence="4" type="ORF">ACAOBT_LOCUS27268</name>
</gene>
<dbReference type="EMBL" id="CAKOFQ010007146">
    <property type="protein sequence ID" value="CAH1992519.1"/>
    <property type="molecule type" value="Genomic_DNA"/>
</dbReference>
<reference evidence="3" key="1">
    <citation type="submission" date="2022-03" db="EMBL/GenBank/DDBJ databases">
        <authorList>
            <person name="Sayadi A."/>
        </authorList>
    </citation>
    <scope>NUCLEOTIDE SEQUENCE</scope>
</reference>
<sequence>MPQFKFLIHFSIGIFVLRPGRLGMQSCLFLGAPGLHEVYWCKSVSLFRSVKVTRADLRYSVPQRDRSWIEEPSGNHLLRKSYVT</sequence>
<evidence type="ECO:0000313" key="4">
    <source>
        <dbReference type="EMBL" id="CAH2003207.1"/>
    </source>
</evidence>
<dbReference type="EMBL" id="CAKOFQ010007322">
    <property type="protein sequence ID" value="CAH1998283.1"/>
    <property type="molecule type" value="Genomic_DNA"/>
</dbReference>
<dbReference type="AlphaFoldDB" id="A0A9P0LLA2"/>
<protein>
    <submittedName>
        <fullName evidence="3">Uncharacterized protein</fullName>
    </submittedName>
</protein>